<name>A0A811RRR2_9POAL</name>
<reference evidence="2" key="1">
    <citation type="submission" date="2020-10" db="EMBL/GenBank/DDBJ databases">
        <authorList>
            <person name="Han B."/>
            <person name="Lu T."/>
            <person name="Zhao Q."/>
            <person name="Huang X."/>
            <person name="Zhao Y."/>
        </authorList>
    </citation>
    <scope>NUCLEOTIDE SEQUENCE</scope>
</reference>
<dbReference type="Proteomes" id="UP000604825">
    <property type="component" value="Unassembled WGS sequence"/>
</dbReference>
<feature type="region of interest" description="Disordered" evidence="1">
    <location>
        <begin position="18"/>
        <end position="68"/>
    </location>
</feature>
<gene>
    <name evidence="2" type="ORF">NCGR_LOCUS56593</name>
</gene>
<accession>A0A811RRR2</accession>
<proteinExistence type="predicted"/>
<evidence type="ECO:0000313" key="3">
    <source>
        <dbReference type="Proteomes" id="UP000604825"/>
    </source>
</evidence>
<dbReference type="EMBL" id="CAJGYO010000016">
    <property type="protein sequence ID" value="CAD6273327.1"/>
    <property type="molecule type" value="Genomic_DNA"/>
</dbReference>
<evidence type="ECO:0000256" key="1">
    <source>
        <dbReference type="SAM" id="MobiDB-lite"/>
    </source>
</evidence>
<sequence>MSDSPHHILLPSSYYRLSGSQRKSDDNTKCSVVSERVSNESSPEWEACSSSSKSVGQNASGCNKGRLQ</sequence>
<evidence type="ECO:0000313" key="2">
    <source>
        <dbReference type="EMBL" id="CAD6273327.1"/>
    </source>
</evidence>
<feature type="compositionally biased region" description="Low complexity" evidence="1">
    <location>
        <begin position="31"/>
        <end position="54"/>
    </location>
</feature>
<comment type="caution">
    <text evidence="2">The sequence shown here is derived from an EMBL/GenBank/DDBJ whole genome shotgun (WGS) entry which is preliminary data.</text>
</comment>
<keyword evidence="3" id="KW-1185">Reference proteome</keyword>
<protein>
    <submittedName>
        <fullName evidence="2">Uncharacterized protein</fullName>
    </submittedName>
</protein>
<dbReference type="AlphaFoldDB" id="A0A811RRR2"/>
<organism evidence="2 3">
    <name type="scientific">Miscanthus lutarioriparius</name>
    <dbReference type="NCBI Taxonomy" id="422564"/>
    <lineage>
        <taxon>Eukaryota</taxon>
        <taxon>Viridiplantae</taxon>
        <taxon>Streptophyta</taxon>
        <taxon>Embryophyta</taxon>
        <taxon>Tracheophyta</taxon>
        <taxon>Spermatophyta</taxon>
        <taxon>Magnoliopsida</taxon>
        <taxon>Liliopsida</taxon>
        <taxon>Poales</taxon>
        <taxon>Poaceae</taxon>
        <taxon>PACMAD clade</taxon>
        <taxon>Panicoideae</taxon>
        <taxon>Andropogonodae</taxon>
        <taxon>Andropogoneae</taxon>
        <taxon>Saccharinae</taxon>
        <taxon>Miscanthus</taxon>
    </lineage>
</organism>